<name>A0A918NXY0_9NEIS</name>
<gene>
    <name evidence="1" type="ORF">GCM10011289_01950</name>
</gene>
<accession>A0A918NXY0</accession>
<evidence type="ECO:0000313" key="2">
    <source>
        <dbReference type="Proteomes" id="UP000645257"/>
    </source>
</evidence>
<reference evidence="1" key="1">
    <citation type="journal article" date="2014" name="Int. J. Syst. Evol. Microbiol.">
        <title>Complete genome sequence of Corynebacterium casei LMG S-19264T (=DSM 44701T), isolated from a smear-ripened cheese.</title>
        <authorList>
            <consortium name="US DOE Joint Genome Institute (JGI-PGF)"/>
            <person name="Walter F."/>
            <person name="Albersmeier A."/>
            <person name="Kalinowski J."/>
            <person name="Ruckert C."/>
        </authorList>
    </citation>
    <scope>NUCLEOTIDE SEQUENCE</scope>
    <source>
        <strain evidence="1">KCTC 32182</strain>
    </source>
</reference>
<dbReference type="AlphaFoldDB" id="A0A918NXY0"/>
<protein>
    <submittedName>
        <fullName evidence="1">Uncharacterized protein</fullName>
    </submittedName>
</protein>
<evidence type="ECO:0000313" key="1">
    <source>
        <dbReference type="EMBL" id="GGY03265.1"/>
    </source>
</evidence>
<organism evidence="1 2">
    <name type="scientific">Paludibacterium paludis</name>
    <dbReference type="NCBI Taxonomy" id="1225769"/>
    <lineage>
        <taxon>Bacteria</taxon>
        <taxon>Pseudomonadati</taxon>
        <taxon>Pseudomonadota</taxon>
        <taxon>Betaproteobacteria</taxon>
        <taxon>Neisseriales</taxon>
        <taxon>Chromobacteriaceae</taxon>
        <taxon>Paludibacterium</taxon>
    </lineage>
</organism>
<reference evidence="1" key="2">
    <citation type="submission" date="2020-09" db="EMBL/GenBank/DDBJ databases">
        <authorList>
            <person name="Sun Q."/>
            <person name="Kim S."/>
        </authorList>
    </citation>
    <scope>NUCLEOTIDE SEQUENCE</scope>
    <source>
        <strain evidence="1">KCTC 32182</strain>
    </source>
</reference>
<comment type="caution">
    <text evidence="1">The sequence shown here is derived from an EMBL/GenBank/DDBJ whole genome shotgun (WGS) entry which is preliminary data.</text>
</comment>
<proteinExistence type="predicted"/>
<keyword evidence="2" id="KW-1185">Reference proteome</keyword>
<dbReference type="EMBL" id="BMYX01000001">
    <property type="protein sequence ID" value="GGY03265.1"/>
    <property type="molecule type" value="Genomic_DNA"/>
</dbReference>
<dbReference type="Proteomes" id="UP000645257">
    <property type="component" value="Unassembled WGS sequence"/>
</dbReference>
<sequence length="53" mass="5672">MLSALIFVSSLAIDWHCAQGHPLPWAIGTGAGGGAYALQELLSDWICMIRETV</sequence>